<dbReference type="Proteomes" id="UP000189274">
    <property type="component" value="Unassembled WGS sequence"/>
</dbReference>
<keyword evidence="8" id="KW-1185">Reference proteome</keyword>
<dbReference type="Proteomes" id="UP000195871">
    <property type="component" value="Unassembled WGS sequence"/>
</dbReference>
<name>A0A099P656_PICKU</name>
<evidence type="ECO:0000313" key="4">
    <source>
        <dbReference type="EMBL" id="OUT21489.1"/>
    </source>
</evidence>
<reference evidence="1 8" key="6">
    <citation type="submission" date="2018-06" db="EMBL/GenBank/DDBJ databases">
        <title>Population genomics shows no distinction between pathogenic Candida krusei and environmental Pichia kudriavzevii: One species, four names.</title>
        <authorList>
            <person name="Douglass A.P."/>
            <person name="Offei B."/>
            <person name="Braun-Galleani S."/>
            <person name="Coughlan A.Y."/>
            <person name="Martos A."/>
            <person name="Ortiz-Merino R.A."/>
            <person name="Byrne K.P."/>
            <person name="Wolfe K.H."/>
        </authorList>
    </citation>
    <scope>NUCLEOTIDE SEQUENCE [LARGE SCALE GENOMIC DNA]</scope>
    <source>
        <strain evidence="1 8">CBS573</strain>
    </source>
</reference>
<evidence type="ECO:0000313" key="5">
    <source>
        <dbReference type="Proteomes" id="UP000029867"/>
    </source>
</evidence>
<dbReference type="EMBL" id="CP028774">
    <property type="protein sequence ID" value="AWU75266.1"/>
    <property type="molecule type" value="Genomic_DNA"/>
</dbReference>
<evidence type="ECO:0000313" key="6">
    <source>
        <dbReference type="Proteomes" id="UP000189274"/>
    </source>
</evidence>
<dbReference type="Proteomes" id="UP000249293">
    <property type="component" value="Chromosome 2"/>
</dbReference>
<accession>A0A099P656</accession>
<sequence>MSKRRSDEDDFSDGVSITSLKSSRSKISLTQSADSLFSNVNQYVDPNTLELCRVIQFIEFFKGNVVGDDEVRLRALKILEKTPDPSITKTLKYNNQTVELPILGEEFQLEYNSTFPFLREPMSISVQCSELLSNTNNYRCFKKIILKNSTLKPILPSIEFYYDTYSQLRFRLQCLLCDSSENQVLCILTDSLLLASNILLRMPHIWYISYELLKSDNSLNLSDKRELICRIWKNLEVLFRKAQNLEVVVKVDPTGAIQVTDLLHNYFT</sequence>
<dbReference type="Proteomes" id="UP000029867">
    <property type="component" value="Unassembled WGS sequence"/>
</dbReference>
<evidence type="ECO:0000313" key="2">
    <source>
        <dbReference type="EMBL" id="KGK39754.1"/>
    </source>
</evidence>
<proteinExistence type="predicted"/>
<dbReference type="EMBL" id="MQVM01000014">
    <property type="protein sequence ID" value="ONH73531.1"/>
    <property type="molecule type" value="Genomic_DNA"/>
</dbReference>
<dbReference type="HOGENOM" id="CLU_1038518_0_0_1"/>
<organism evidence="2 5">
    <name type="scientific">Pichia kudriavzevii</name>
    <name type="common">Yeast</name>
    <name type="synonym">Issatchenkia orientalis</name>
    <dbReference type="NCBI Taxonomy" id="4909"/>
    <lineage>
        <taxon>Eukaryota</taxon>
        <taxon>Fungi</taxon>
        <taxon>Dikarya</taxon>
        <taxon>Ascomycota</taxon>
        <taxon>Saccharomycotina</taxon>
        <taxon>Pichiomycetes</taxon>
        <taxon>Pichiales</taxon>
        <taxon>Pichiaceae</taxon>
        <taxon>Pichia</taxon>
    </lineage>
</organism>
<gene>
    <name evidence="3" type="ORF">BOH78_3120</name>
    <name evidence="1" type="ORF">C5L36_0B05135</name>
    <name evidence="4" type="ORF">CAS74_003608</name>
    <name evidence="2" type="ORF">JL09_g1084</name>
</gene>
<dbReference type="EMBL" id="JQFK01000006">
    <property type="protein sequence ID" value="KGK39754.1"/>
    <property type="molecule type" value="Genomic_DNA"/>
</dbReference>
<dbReference type="OrthoDB" id="3997625at2759"/>
<evidence type="ECO:0000313" key="7">
    <source>
        <dbReference type="Proteomes" id="UP000195871"/>
    </source>
</evidence>
<reference evidence="3" key="4">
    <citation type="submission" date="2017-01" db="EMBL/GenBank/DDBJ databases">
        <authorList>
            <person name="Mah S.A."/>
            <person name="Swanson W.J."/>
            <person name="Moy G.W."/>
            <person name="Vacquier V.D."/>
        </authorList>
    </citation>
    <scope>NUCLEOTIDE SEQUENCE [LARGE SCALE GENOMIC DNA]</scope>
    <source>
        <strain evidence="3">129</strain>
    </source>
</reference>
<evidence type="ECO:0000313" key="8">
    <source>
        <dbReference type="Proteomes" id="UP000249293"/>
    </source>
</evidence>
<protein>
    <submittedName>
        <fullName evidence="2">Uncharacterized protein</fullName>
    </submittedName>
</protein>
<reference evidence="5" key="1">
    <citation type="journal article" date="2014" name="Microb. Cell Fact.">
        <title>Exploiting Issatchenkia orientalis SD108 for succinic acid production.</title>
        <authorList>
            <person name="Xiao H."/>
            <person name="Shao Z."/>
            <person name="Jiang Y."/>
            <person name="Dole S."/>
            <person name="Zhao H."/>
        </authorList>
    </citation>
    <scope>NUCLEOTIDE SEQUENCE [LARGE SCALE GENOMIC DNA]</scope>
    <source>
        <strain evidence="5">SD108</strain>
    </source>
</reference>
<reference evidence="4 7" key="5">
    <citation type="submission" date="2017-05" db="EMBL/GenBank/DDBJ databases">
        <title>The Genome Sequence of Candida krusei Ckrusei653.</title>
        <authorList>
            <person name="Cuomo C."/>
            <person name="Forche A."/>
            <person name="Young S."/>
            <person name="Abouelleil A."/>
            <person name="Cao P."/>
            <person name="Chapman S."/>
            <person name="Cusick C."/>
            <person name="Shea T."/>
            <person name="Nusbaum C."/>
            <person name="Birren B."/>
        </authorList>
    </citation>
    <scope>NUCLEOTIDE SEQUENCE [LARGE SCALE GENOMIC DNA]</scope>
    <source>
        <strain evidence="4 7">Ckrusei653</strain>
    </source>
</reference>
<evidence type="ECO:0000313" key="3">
    <source>
        <dbReference type="EMBL" id="ONH73531.1"/>
    </source>
</evidence>
<reference evidence="2" key="2">
    <citation type="submission" date="2014-08" db="EMBL/GenBank/DDBJ databases">
        <title>Exploiting Issatchenkia orientalis SD108 for Succinic Acid Production.</title>
        <authorList>
            <person name="Xiao H."/>
            <person name="Shao Z."/>
            <person name="Jiang Y."/>
            <person name="Dole S."/>
            <person name="Zhao H."/>
        </authorList>
    </citation>
    <scope>NUCLEOTIDE SEQUENCE [LARGE SCALE GENOMIC DNA]</scope>
    <source>
        <strain evidence="2">SD108</strain>
    </source>
</reference>
<dbReference type="EMBL" id="NHMM01000005">
    <property type="protein sequence ID" value="OUT21489.1"/>
    <property type="molecule type" value="Genomic_DNA"/>
</dbReference>
<dbReference type="AlphaFoldDB" id="A0A099P656"/>
<reference evidence="6" key="3">
    <citation type="journal article" date="2017" name="Genome Announc.">
        <title>Genome sequences of Cyberlindnera fabianii 65, Pichia kudriavzevii 129, and Saccharomyces cerevisiae 131 isolated from fermented masau fruits in Zimbabwe.</title>
        <authorList>
            <person name="van Rijswijck I.M.H."/>
            <person name="Derks M.F.L."/>
            <person name="Abee T."/>
            <person name="de Ridder D."/>
            <person name="Smid E.J."/>
        </authorList>
    </citation>
    <scope>NUCLEOTIDE SEQUENCE [LARGE SCALE GENOMIC DNA]</scope>
    <source>
        <strain evidence="6">129</strain>
    </source>
</reference>
<dbReference type="VEuPathDB" id="FungiDB:C5L36_0B05135"/>
<evidence type="ECO:0000313" key="1">
    <source>
        <dbReference type="EMBL" id="AWU75266.1"/>
    </source>
</evidence>